<sequence length="778" mass="81828">MANSGTNLGKAYVQIMPSARGISGSISKLLGGEAKSAGASAGLGFGGKLVGVASKVIAAAGIGKAFATSIRAGGALEQSIGGIETLFKGSANIVKGYAKNAYRDAQISANQYMEQATSFSASLLQSLDGDTKKAAKSADMAIKDMADNSAKMGTNISSIQDAYQGFAKKNYTMLDNLKLGYGGTKTEMERLLSDAEKLTGIKYDINNLDDVFNAIHVIQGELKISGVAADEAKTTLIGSFNAMKASAQDFAGSLALGMDIKEPLSNLIKTTGTFLFGNLIPMIINIGKAIPGALVQAISEVGPVMVEQGKDLMANLGIGLSDSSPLNGLGAKLTSNLQPVINGIKTSLGFLPELFQTVSQSVMGVVDIIAGGLSKLDFSGIGNLISAYIPALASGFQTFSSIVGPAVQMVVDSFVGLWNAIQPVLSILATALMPIFNIVASFLGGVFKGVLLGVAGTFDILKGVIEFLTPVFNALVSVLNFISPVLQKIAEWVGVAIGLFANLGQAGNGLKTMMKSAWENISNAISTAKNIIHGSITAVSNVFNSLKAGGNSLKAVLQTAWRLITSSISSAVGKITGYVGNIKNVFNSLKNINLFDAGKAIMNGFLKGLKSVWKAITGFVGGIAGWIKSHKGPISHDRKLLIPAGNAIIGGLNKSMVDSFKDVKTNVLSMAGEIYDGFNFNVKPINLSPDISNIDKNILDKKLGANLDFNAYGEYKANRDSKLESLLLDILSLLKIMTEKDDDVYIDGEKVSIMLGRKIDEYKKKKDLYENRRMGVVL</sequence>
<name>F0H1N2_9FIRM</name>
<evidence type="ECO:0000313" key="1">
    <source>
        <dbReference type="EMBL" id="EGC83648.1"/>
    </source>
</evidence>
<dbReference type="Proteomes" id="UP000005277">
    <property type="component" value="Unassembled WGS sequence"/>
</dbReference>
<dbReference type="AlphaFoldDB" id="F0H1N2"/>
<keyword evidence="2" id="KW-1185">Reference proteome</keyword>
<reference evidence="1 2" key="1">
    <citation type="submission" date="2011-01" db="EMBL/GenBank/DDBJ databases">
        <authorList>
            <person name="Durkin A.S."/>
            <person name="Madupu R."/>
            <person name="Torralba M."/>
            <person name="Gillis M."/>
            <person name="Methe B."/>
            <person name="Sutton G."/>
            <person name="Nelson K.E."/>
        </authorList>
    </citation>
    <scope>NUCLEOTIDE SEQUENCE [LARGE SCALE GENOMIC DNA]</scope>
    <source>
        <strain evidence="1 2">ACS-025-V-Sch4</strain>
    </source>
</reference>
<proteinExistence type="predicted"/>
<gene>
    <name evidence="1" type="ORF">HMPREF9246_1236</name>
</gene>
<accession>F0H1N2</accession>
<dbReference type="EMBL" id="AEXN01000032">
    <property type="protein sequence ID" value="EGC83648.1"/>
    <property type="molecule type" value="Genomic_DNA"/>
</dbReference>
<dbReference type="OrthoDB" id="28713at2"/>
<evidence type="ECO:0008006" key="3">
    <source>
        <dbReference type="Google" id="ProtNLM"/>
    </source>
</evidence>
<comment type="caution">
    <text evidence="1">The sequence shown here is derived from an EMBL/GenBank/DDBJ whole genome shotgun (WGS) entry which is preliminary data.</text>
</comment>
<organism evidence="1 2">
    <name type="scientific">Anaerococcus hydrogenalis ACS-025-V-Sch4</name>
    <dbReference type="NCBI Taxonomy" id="879306"/>
    <lineage>
        <taxon>Bacteria</taxon>
        <taxon>Bacillati</taxon>
        <taxon>Bacillota</taxon>
        <taxon>Tissierellia</taxon>
        <taxon>Tissierellales</taxon>
        <taxon>Peptoniphilaceae</taxon>
        <taxon>Anaerococcus</taxon>
    </lineage>
</organism>
<dbReference type="RefSeq" id="WP_004817990.1">
    <property type="nucleotide sequence ID" value="NZ_AEXN01000032.1"/>
</dbReference>
<protein>
    <recommendedName>
        <fullName evidence="3">TMP repeat protein</fullName>
    </recommendedName>
</protein>
<evidence type="ECO:0000313" key="2">
    <source>
        <dbReference type="Proteomes" id="UP000005277"/>
    </source>
</evidence>